<dbReference type="InterPro" id="IPR006029">
    <property type="entry name" value="Neurotrans-gated_channel_TM"/>
</dbReference>
<evidence type="ECO:0000313" key="4">
    <source>
        <dbReference type="EMBL" id="KAK4288609.1"/>
    </source>
</evidence>
<feature type="transmembrane region" description="Helical" evidence="2">
    <location>
        <begin position="138"/>
        <end position="162"/>
    </location>
</feature>
<dbReference type="Pfam" id="PF02932">
    <property type="entry name" value="Neur_chan_memb"/>
    <property type="match status" value="1"/>
</dbReference>
<dbReference type="Proteomes" id="UP001292094">
    <property type="component" value="Unassembled WGS sequence"/>
</dbReference>
<dbReference type="EMBL" id="JAWZYT010006219">
    <property type="protein sequence ID" value="KAK4288609.1"/>
    <property type="molecule type" value="Genomic_DNA"/>
</dbReference>
<accession>A0AAE1NEK1</accession>
<dbReference type="InterPro" id="IPR036719">
    <property type="entry name" value="Neuro-gated_channel_TM_sf"/>
</dbReference>
<feature type="domain" description="Neurotransmitter-gated ion-channel transmembrane" evidence="3">
    <location>
        <begin position="117"/>
        <end position="155"/>
    </location>
</feature>
<feature type="non-terminal residue" evidence="4">
    <location>
        <position position="1"/>
    </location>
</feature>
<dbReference type="SUPFAM" id="SSF90112">
    <property type="entry name" value="Neurotransmitter-gated ion-channel transmembrane pore"/>
    <property type="match status" value="1"/>
</dbReference>
<keyword evidence="2" id="KW-1133">Transmembrane helix</keyword>
<protein>
    <recommendedName>
        <fullName evidence="3">Neurotransmitter-gated ion-channel transmembrane domain-containing protein</fullName>
    </recommendedName>
</protein>
<evidence type="ECO:0000256" key="1">
    <source>
        <dbReference type="SAM" id="MobiDB-lite"/>
    </source>
</evidence>
<feature type="region of interest" description="Disordered" evidence="1">
    <location>
        <begin position="86"/>
        <end position="111"/>
    </location>
</feature>
<keyword evidence="2" id="KW-0812">Transmembrane</keyword>
<dbReference type="Gene3D" id="1.20.58.390">
    <property type="entry name" value="Neurotransmitter-gated ion-channel transmembrane domain"/>
    <property type="match status" value="1"/>
</dbReference>
<gene>
    <name evidence="4" type="ORF">Pmani_038366</name>
</gene>
<proteinExistence type="predicted"/>
<organism evidence="4 5">
    <name type="scientific">Petrolisthes manimaculis</name>
    <dbReference type="NCBI Taxonomy" id="1843537"/>
    <lineage>
        <taxon>Eukaryota</taxon>
        <taxon>Metazoa</taxon>
        <taxon>Ecdysozoa</taxon>
        <taxon>Arthropoda</taxon>
        <taxon>Crustacea</taxon>
        <taxon>Multicrustacea</taxon>
        <taxon>Malacostraca</taxon>
        <taxon>Eumalacostraca</taxon>
        <taxon>Eucarida</taxon>
        <taxon>Decapoda</taxon>
        <taxon>Pleocyemata</taxon>
        <taxon>Anomura</taxon>
        <taxon>Galatheoidea</taxon>
        <taxon>Porcellanidae</taxon>
        <taxon>Petrolisthes</taxon>
    </lineage>
</organism>
<dbReference type="InterPro" id="IPR038050">
    <property type="entry name" value="Neuro_actylchol_rec"/>
</dbReference>
<evidence type="ECO:0000259" key="3">
    <source>
        <dbReference type="Pfam" id="PF02932"/>
    </source>
</evidence>
<reference evidence="4" key="1">
    <citation type="submission" date="2023-11" db="EMBL/GenBank/DDBJ databases">
        <title>Genome assemblies of two species of porcelain crab, Petrolisthes cinctipes and Petrolisthes manimaculis (Anomura: Porcellanidae).</title>
        <authorList>
            <person name="Angst P."/>
        </authorList>
    </citation>
    <scope>NUCLEOTIDE SEQUENCE</scope>
    <source>
        <strain evidence="4">PB745_02</strain>
        <tissue evidence="4">Gill</tissue>
    </source>
</reference>
<sequence>IHGHTTPLLLMRVPQEGGVPAQQPTGSPGAARPRPENGSGATLRDRFRDRPHRYPGKECRRSEHRGRGVGGWLLPQRVPSSRRQCFHISPESPGSVTQWKSRGPSTTLSSSTTTKWQLDKFDEEDDDWAFVAMVLDRLLLWIFGLTAVLGTIVILCESPFLYDSTEPIDMELSQVAKQQLEVLDF</sequence>
<keyword evidence="2" id="KW-0472">Membrane</keyword>
<dbReference type="AlphaFoldDB" id="A0AAE1NEK1"/>
<evidence type="ECO:0000256" key="2">
    <source>
        <dbReference type="SAM" id="Phobius"/>
    </source>
</evidence>
<feature type="region of interest" description="Disordered" evidence="1">
    <location>
        <begin position="1"/>
        <end position="73"/>
    </location>
</feature>
<evidence type="ECO:0000313" key="5">
    <source>
        <dbReference type="Proteomes" id="UP001292094"/>
    </source>
</evidence>
<dbReference type="GO" id="GO:0006811">
    <property type="term" value="P:monoatomic ion transport"/>
    <property type="evidence" value="ECO:0007669"/>
    <property type="project" value="InterPro"/>
</dbReference>
<keyword evidence="5" id="KW-1185">Reference proteome</keyword>
<dbReference type="GO" id="GO:0016020">
    <property type="term" value="C:membrane"/>
    <property type="evidence" value="ECO:0007669"/>
    <property type="project" value="InterPro"/>
</dbReference>
<comment type="caution">
    <text evidence="4">The sequence shown here is derived from an EMBL/GenBank/DDBJ whole genome shotgun (WGS) entry which is preliminary data.</text>
</comment>
<name>A0AAE1NEK1_9EUCA</name>
<feature type="compositionally biased region" description="Polar residues" evidence="1">
    <location>
        <begin position="92"/>
        <end position="104"/>
    </location>
</feature>